<keyword evidence="3" id="KW-1185">Reference proteome</keyword>
<dbReference type="SUPFAM" id="SSF53300">
    <property type="entry name" value="vWA-like"/>
    <property type="match status" value="1"/>
</dbReference>
<proteinExistence type="predicted"/>
<dbReference type="CDD" id="cd00198">
    <property type="entry name" value="vWFA"/>
    <property type="match status" value="1"/>
</dbReference>
<dbReference type="Proteomes" id="UP000718564">
    <property type="component" value="Unassembled WGS sequence"/>
</dbReference>
<feature type="domain" description="DUF58" evidence="1">
    <location>
        <begin position="48"/>
        <end position="254"/>
    </location>
</feature>
<evidence type="ECO:0000259" key="1">
    <source>
        <dbReference type="Pfam" id="PF01882"/>
    </source>
</evidence>
<dbReference type="EMBL" id="QMEB01000091">
    <property type="protein sequence ID" value="NMG20385.1"/>
    <property type="molecule type" value="Genomic_DNA"/>
</dbReference>
<sequence length="299" mass="33444">MTHAEQYLRPEVIQQVSRLDLRAKFIVRGFLSGLHGSPFQGASVEFAEHRVYTPGDDVKDLDWNVYAKTGRHYVKRFKAETNMTGHLVLDLSGSMGYTYRQALTKFDYGVCLAAALGYLMVHQQDPVGLVTFDTKIRTVLPPKAKRSQIGSLLSVLANSKPAGETDAAGALTQLAGLIRGRGLVMLFSDLLTEIDPLVKSLYRLRHAGHEVILFHILDEAEVHFPFQGRIEFEDVETPAKLEVDARGIRDDYLSGLGEYRAQLKRECGAADVDYVPMDTSVGFDVALLEYLHQRTRRFG</sequence>
<gene>
    <name evidence="2" type="ORF">DP116_13305</name>
</gene>
<evidence type="ECO:0000313" key="3">
    <source>
        <dbReference type="Proteomes" id="UP000718564"/>
    </source>
</evidence>
<protein>
    <submittedName>
        <fullName evidence="2">DUF58 domain-containing protein</fullName>
    </submittedName>
</protein>
<accession>A0ABX1P7L5</accession>
<dbReference type="Gene3D" id="3.40.50.410">
    <property type="entry name" value="von Willebrand factor, type A domain"/>
    <property type="match status" value="1"/>
</dbReference>
<name>A0ABX1P7L5_9CYAN</name>
<dbReference type="InterPro" id="IPR036465">
    <property type="entry name" value="vWFA_dom_sf"/>
</dbReference>
<reference evidence="2 3" key="1">
    <citation type="submission" date="2018-06" db="EMBL/GenBank/DDBJ databases">
        <title>Comparative genomics of Brasilonema spp. strains.</title>
        <authorList>
            <person name="Alvarenga D.O."/>
            <person name="Fiore M.F."/>
            <person name="Varani A.M."/>
        </authorList>
    </citation>
    <scope>NUCLEOTIDE SEQUENCE [LARGE SCALE GENOMIC DNA]</scope>
    <source>
        <strain evidence="2 3">SPC951</strain>
    </source>
</reference>
<evidence type="ECO:0000313" key="2">
    <source>
        <dbReference type="EMBL" id="NMG20385.1"/>
    </source>
</evidence>
<dbReference type="RefSeq" id="WP_169155647.1">
    <property type="nucleotide sequence ID" value="NZ_CAWPJE010000073.1"/>
</dbReference>
<dbReference type="Pfam" id="PF01882">
    <property type="entry name" value="DUF58"/>
    <property type="match status" value="1"/>
</dbReference>
<dbReference type="PANTHER" id="PTHR33608:SF7">
    <property type="entry name" value="DUF58 DOMAIN-CONTAINING PROTEIN"/>
    <property type="match status" value="1"/>
</dbReference>
<dbReference type="InterPro" id="IPR002881">
    <property type="entry name" value="DUF58"/>
</dbReference>
<dbReference type="PANTHER" id="PTHR33608">
    <property type="entry name" value="BLL2464 PROTEIN"/>
    <property type="match status" value="1"/>
</dbReference>
<comment type="caution">
    <text evidence="2">The sequence shown here is derived from an EMBL/GenBank/DDBJ whole genome shotgun (WGS) entry which is preliminary data.</text>
</comment>
<organism evidence="2 3">
    <name type="scientific">Brasilonema bromeliae SPC951</name>
    <dbReference type="NCBI Taxonomy" id="385972"/>
    <lineage>
        <taxon>Bacteria</taxon>
        <taxon>Bacillati</taxon>
        <taxon>Cyanobacteriota</taxon>
        <taxon>Cyanophyceae</taxon>
        <taxon>Nostocales</taxon>
        <taxon>Scytonemataceae</taxon>
        <taxon>Brasilonema</taxon>
        <taxon>Bromeliae group (in: Brasilonema)</taxon>
    </lineage>
</organism>